<feature type="chain" id="PRO_5030725291" evidence="1">
    <location>
        <begin position="21"/>
        <end position="267"/>
    </location>
</feature>
<evidence type="ECO:0000313" key="2">
    <source>
        <dbReference type="EMBL" id="MBA6154680.1"/>
    </source>
</evidence>
<sequence length="267" mass="30391">MNKTSAISLLIILSAISSFGQSYTRINQVAVQQNYTYINQNNNAGLNNIAYSISSFRNALADEKIKLREIEKAKSQLRIIKNLYSERTTFPETIIDGWYLVKVTDNFNYCSDAKVLVNENEIKQIVIENYAELSLAFTPITGIKNAKSTVNINLKNGTTDTVEIYFLYDLDQPNTTSEPLQAGYVTFWSDLKNAKTIEIWFKKQKQGKIEKQLEEAECFTEGGLTLKLKPGSYDFKAESRGAKSWSGTIEIRENECYTYSLNKKNKD</sequence>
<keyword evidence="3" id="KW-1185">Reference proteome</keyword>
<protein>
    <submittedName>
        <fullName evidence="2">Uncharacterized protein</fullName>
    </submittedName>
</protein>
<accession>A0A7W2M8K2</accession>
<proteinExistence type="predicted"/>
<dbReference type="EMBL" id="JACGLT010000023">
    <property type="protein sequence ID" value="MBA6154680.1"/>
    <property type="molecule type" value="Genomic_DNA"/>
</dbReference>
<dbReference type="RefSeq" id="WP_182206945.1">
    <property type="nucleotide sequence ID" value="NZ_JACGLT010000023.1"/>
</dbReference>
<evidence type="ECO:0000256" key="1">
    <source>
        <dbReference type="SAM" id="SignalP"/>
    </source>
</evidence>
<name>A0A7W2M8K2_9FLAO</name>
<comment type="caution">
    <text evidence="2">The sequence shown here is derived from an EMBL/GenBank/DDBJ whole genome shotgun (WGS) entry which is preliminary data.</text>
</comment>
<dbReference type="AlphaFoldDB" id="A0A7W2M8K2"/>
<reference evidence="2 3" key="1">
    <citation type="submission" date="2020-07" db="EMBL/GenBank/DDBJ databases">
        <title>Bacterium isolated from marine sediment.</title>
        <authorList>
            <person name="Shang D."/>
        </authorList>
    </citation>
    <scope>NUCLEOTIDE SEQUENCE [LARGE SCALE GENOMIC DNA]</scope>
    <source>
        <strain evidence="2 3">F6074</strain>
    </source>
</reference>
<organism evidence="2 3">
    <name type="scientific">Gelidibacter maritimus</name>
    <dbReference type="NCBI Taxonomy" id="2761487"/>
    <lineage>
        <taxon>Bacteria</taxon>
        <taxon>Pseudomonadati</taxon>
        <taxon>Bacteroidota</taxon>
        <taxon>Flavobacteriia</taxon>
        <taxon>Flavobacteriales</taxon>
        <taxon>Flavobacteriaceae</taxon>
        <taxon>Gelidibacter</taxon>
    </lineage>
</organism>
<feature type="signal peptide" evidence="1">
    <location>
        <begin position="1"/>
        <end position="20"/>
    </location>
</feature>
<gene>
    <name evidence="2" type="ORF">H3Z82_18320</name>
</gene>
<dbReference type="Proteomes" id="UP000541857">
    <property type="component" value="Unassembled WGS sequence"/>
</dbReference>
<evidence type="ECO:0000313" key="3">
    <source>
        <dbReference type="Proteomes" id="UP000541857"/>
    </source>
</evidence>
<keyword evidence="1" id="KW-0732">Signal</keyword>